<accession>A0ABU3BTZ5</accession>
<dbReference type="Gene3D" id="2.120.10.60">
    <property type="entry name" value="Tricorn protease N-terminal domain"/>
    <property type="match status" value="1"/>
</dbReference>
<comment type="similarity">
    <text evidence="1">Belongs to the TolB family.</text>
</comment>
<feature type="signal peptide" evidence="3">
    <location>
        <begin position="1"/>
        <end position="29"/>
    </location>
</feature>
<sequence>MLTVPPAGSRLVAGLVALLVALVAGPAAAQVGFGAFNGRNHPEIDWRVATTEHFEIVYPARLAGIEVDAAAVAEESLAALTQNLSPDSVALDFDEPIRLYLTDEDEIANGVAYNVGRSGFTAIWVHVNDFATVWTGDVKWLRKVIAHELAHIVHYRAVRSNLGLLGIFFGDPLPSFWAEGLAQYETERWDAQRGDRWLRTAVFEDRLNYSDGTSPSAGRLRYAVGNSQVRYLAQTYGDSTIAKILAHRTPVALGLARVHDFRTAFRAVVGKSYGAFNEEWRKHVNVYYNTQAGQMERLDSLSTEPYGLPGQVAYDVRFSPDTSMVAAVVLPSLARPVRRLIVLDHGRPARDGSAGDGPQRDRPAPPDSADAEGGAGRDSTAGGAGRPSNLRILAEGAISGPISWSPDGARIAFSRNRRGAYGSLVDDLYVVEVASGDVQRLTTDRRASSPSFAPDGRRLAFVGVRGGTANVYALDLATGAERPLTAFTGDVQITTARWSPDGRRVAFALFDADGRRDLATVDLATGRVERLPTGATTPPWERDDRLPVWSPDGDALAFTSLRDRAPNVFVGGIRDAEGSGMDDLADRPAPVPDRAAPAPPGRGGAGGTLVPPSLHPPSLPERSEERVTFLYDGATVHDWLPPDSLHPAGRLVLVASESARRDRVFLVDAARRPTVASDSVVVPPAYAAWTEHRPPVEVPDRIAPDPGLVRGRGGYNSWANLTHALTLVLPYGDPGEDGDLFTSDDDFGFFANTLLLEPLGKHQVAALAGISVTRPIDKSFLLLAYQNRQLAPTLSLNLYRFPSPSSFYGSSVLVEDLTGGDVGAEWTLDLIDRPYVTTLGGGRVRYAYAEPIDFGRFGDLETTGLGVPEAGTRFDVQVGAAYKFQRPYRWNVITPIDGTGLRARLTAGLPALGGRAFLRPDVLGYWVSPSPGVGRFFVKGRATAVVGSQLAQDYVGLSRFDDVDVQIPLLGAVTLDDAERVRGYRSYAVGTRALFGSVEYRAPILFDLSTTLLGLVRLGPVAPALFADGGLVWSGSDFGGGVKRLGVGAEIKNVVSVAGFEILHAVGLALPAGRLDDVWDGSIAFDDVDLYYRIQAAIPF</sequence>
<protein>
    <recommendedName>
        <fullName evidence="6">WD40-like Beta Propeller Repeat</fullName>
    </recommendedName>
</protein>
<reference evidence="4 5" key="1">
    <citation type="submission" date="2023-09" db="EMBL/GenBank/DDBJ databases">
        <authorList>
            <person name="Rey-Velasco X."/>
        </authorList>
    </citation>
    <scope>NUCLEOTIDE SEQUENCE [LARGE SCALE GENOMIC DNA]</scope>
    <source>
        <strain evidence="4 5">F394</strain>
    </source>
</reference>
<dbReference type="PANTHER" id="PTHR36842:SF1">
    <property type="entry name" value="PROTEIN TOLB"/>
    <property type="match status" value="1"/>
</dbReference>
<evidence type="ECO:0008006" key="6">
    <source>
        <dbReference type="Google" id="ProtNLM"/>
    </source>
</evidence>
<dbReference type="InterPro" id="IPR011042">
    <property type="entry name" value="6-blade_b-propeller_TolB-like"/>
</dbReference>
<evidence type="ECO:0000256" key="3">
    <source>
        <dbReference type="SAM" id="SignalP"/>
    </source>
</evidence>
<evidence type="ECO:0000256" key="1">
    <source>
        <dbReference type="ARBA" id="ARBA00009820"/>
    </source>
</evidence>
<comment type="caution">
    <text evidence="4">The sequence shown here is derived from an EMBL/GenBank/DDBJ whole genome shotgun (WGS) entry which is preliminary data.</text>
</comment>
<dbReference type="Pfam" id="PF07676">
    <property type="entry name" value="PD40"/>
    <property type="match status" value="4"/>
</dbReference>
<keyword evidence="3" id="KW-0732">Signal</keyword>
<dbReference type="Proteomes" id="UP001267426">
    <property type="component" value="Unassembled WGS sequence"/>
</dbReference>
<feature type="chain" id="PRO_5046157710" description="WD40-like Beta Propeller Repeat" evidence="3">
    <location>
        <begin position="30"/>
        <end position="1100"/>
    </location>
</feature>
<keyword evidence="5" id="KW-1185">Reference proteome</keyword>
<feature type="region of interest" description="Disordered" evidence="2">
    <location>
        <begin position="576"/>
        <end position="622"/>
    </location>
</feature>
<gene>
    <name evidence="4" type="ORF">RM540_13455</name>
</gene>
<evidence type="ECO:0000256" key="2">
    <source>
        <dbReference type="SAM" id="MobiDB-lite"/>
    </source>
</evidence>
<dbReference type="PANTHER" id="PTHR36842">
    <property type="entry name" value="PROTEIN TOLB HOMOLOG"/>
    <property type="match status" value="1"/>
</dbReference>
<dbReference type="Gene3D" id="2.120.10.30">
    <property type="entry name" value="TolB, C-terminal domain"/>
    <property type="match status" value="1"/>
</dbReference>
<dbReference type="RefSeq" id="WP_311664966.1">
    <property type="nucleotide sequence ID" value="NZ_JAVRHT010000037.1"/>
</dbReference>
<dbReference type="SUPFAM" id="SSF82171">
    <property type="entry name" value="DPP6 N-terminal domain-like"/>
    <property type="match status" value="1"/>
</dbReference>
<dbReference type="EMBL" id="JAVRHT010000037">
    <property type="protein sequence ID" value="MDT0632762.1"/>
    <property type="molecule type" value="Genomic_DNA"/>
</dbReference>
<proteinExistence type="inferred from homology"/>
<name>A0ABU3BTZ5_9BACT</name>
<evidence type="ECO:0000313" key="5">
    <source>
        <dbReference type="Proteomes" id="UP001267426"/>
    </source>
</evidence>
<dbReference type="InterPro" id="IPR011659">
    <property type="entry name" value="WD40"/>
</dbReference>
<evidence type="ECO:0000313" key="4">
    <source>
        <dbReference type="EMBL" id="MDT0632762.1"/>
    </source>
</evidence>
<organism evidence="4 5">
    <name type="scientific">Rubrivirga litoralis</name>
    <dbReference type="NCBI Taxonomy" id="3075598"/>
    <lineage>
        <taxon>Bacteria</taxon>
        <taxon>Pseudomonadati</taxon>
        <taxon>Rhodothermota</taxon>
        <taxon>Rhodothermia</taxon>
        <taxon>Rhodothermales</taxon>
        <taxon>Rubricoccaceae</taxon>
        <taxon>Rubrivirga</taxon>
    </lineage>
</organism>
<feature type="region of interest" description="Disordered" evidence="2">
    <location>
        <begin position="345"/>
        <end position="387"/>
    </location>
</feature>